<dbReference type="GO" id="GO:0003678">
    <property type="term" value="F:DNA helicase activity"/>
    <property type="evidence" value="ECO:0007669"/>
    <property type="project" value="InterPro"/>
</dbReference>
<gene>
    <name evidence="7" type="ORF">Metal_0633</name>
</gene>
<evidence type="ECO:0000256" key="2">
    <source>
        <dbReference type="ARBA" id="ARBA00022801"/>
    </source>
</evidence>
<evidence type="ECO:0000313" key="8">
    <source>
        <dbReference type="Proteomes" id="UP000005090"/>
    </source>
</evidence>
<dbReference type="Proteomes" id="UP000005090">
    <property type="component" value="Chromosome"/>
</dbReference>
<dbReference type="AlphaFoldDB" id="H8GPL6"/>
<dbReference type="Pfam" id="PF00580">
    <property type="entry name" value="UvrD-helicase"/>
    <property type="match status" value="2"/>
</dbReference>
<dbReference type="PANTHER" id="PTHR11070">
    <property type="entry name" value="UVRD / RECB / PCRA DNA HELICASE FAMILY MEMBER"/>
    <property type="match status" value="1"/>
</dbReference>
<dbReference type="InterPro" id="IPR027417">
    <property type="entry name" value="P-loop_NTPase"/>
</dbReference>
<dbReference type="eggNOG" id="COG0210">
    <property type="taxonomic scope" value="Bacteria"/>
</dbReference>
<dbReference type="STRING" id="686340.Metal_0633"/>
<dbReference type="Gene3D" id="3.40.50.300">
    <property type="entry name" value="P-loop containing nucleotide triphosphate hydrolases"/>
    <property type="match status" value="2"/>
</dbReference>
<organism evidence="7 8">
    <name type="scientific">Methylomicrobium album BG8</name>
    <dbReference type="NCBI Taxonomy" id="686340"/>
    <lineage>
        <taxon>Bacteria</taxon>
        <taxon>Pseudomonadati</taxon>
        <taxon>Pseudomonadota</taxon>
        <taxon>Gammaproteobacteria</taxon>
        <taxon>Methylococcales</taxon>
        <taxon>Methylococcaceae</taxon>
        <taxon>Methylomicrobium</taxon>
    </lineage>
</organism>
<dbReference type="PROSITE" id="PS51198">
    <property type="entry name" value="UVRD_HELICASE_ATP_BIND"/>
    <property type="match status" value="1"/>
</dbReference>
<keyword evidence="8" id="KW-1185">Reference proteome</keyword>
<dbReference type="InterPro" id="IPR014016">
    <property type="entry name" value="UvrD-like_ATP-bd"/>
</dbReference>
<name>H8GPL6_METAL</name>
<keyword evidence="1 5" id="KW-0547">Nucleotide-binding</keyword>
<evidence type="ECO:0000256" key="5">
    <source>
        <dbReference type="PROSITE-ProRule" id="PRU00560"/>
    </source>
</evidence>
<feature type="domain" description="UvrD-like helicase ATP-binding" evidence="6">
    <location>
        <begin position="20"/>
        <end position="257"/>
    </location>
</feature>
<keyword evidence="3 5" id="KW-0347">Helicase</keyword>
<evidence type="ECO:0000313" key="7">
    <source>
        <dbReference type="EMBL" id="EIC28478.1"/>
    </source>
</evidence>
<keyword evidence="2 5" id="KW-0378">Hydrolase</keyword>
<dbReference type="SUPFAM" id="SSF52540">
    <property type="entry name" value="P-loop containing nucleoside triphosphate hydrolases"/>
    <property type="match status" value="1"/>
</dbReference>
<dbReference type="GO" id="GO:0005524">
    <property type="term" value="F:ATP binding"/>
    <property type="evidence" value="ECO:0007669"/>
    <property type="project" value="UniProtKB-UniRule"/>
</dbReference>
<reference evidence="7 8" key="1">
    <citation type="journal article" date="2013" name="Genome Announc.">
        <title>Genome Sequence of the Obligate Gammaproteobacterial Methanotroph Methylomicrobium album Strain BG8.</title>
        <authorList>
            <person name="Kits K.D."/>
            <person name="Kalyuzhnaya M.G."/>
            <person name="Klotz M.G."/>
            <person name="Jetten M.S."/>
            <person name="Op den Camp H.J."/>
            <person name="Vuilleumier S."/>
            <person name="Bringel F."/>
            <person name="Dispirito A.A."/>
            <person name="Murrell J.C."/>
            <person name="Bruce D."/>
            <person name="Cheng J.F."/>
            <person name="Copeland A."/>
            <person name="Goodwin L."/>
            <person name="Hauser L."/>
            <person name="Lajus A."/>
            <person name="Land M.L."/>
            <person name="Lapidus A."/>
            <person name="Lucas S."/>
            <person name="Medigue C."/>
            <person name="Pitluck S."/>
            <person name="Woyke T."/>
            <person name="Zeytun A."/>
            <person name="Stein L.Y."/>
        </authorList>
    </citation>
    <scope>NUCLEOTIDE SEQUENCE [LARGE SCALE GENOMIC DNA]</scope>
    <source>
        <strain evidence="7 8">BG8</strain>
    </source>
</reference>
<dbReference type="EMBL" id="CM001475">
    <property type="protein sequence ID" value="EIC28478.1"/>
    <property type="molecule type" value="Genomic_DNA"/>
</dbReference>
<dbReference type="GO" id="GO:0016787">
    <property type="term" value="F:hydrolase activity"/>
    <property type="evidence" value="ECO:0007669"/>
    <property type="project" value="UniProtKB-UniRule"/>
</dbReference>
<proteinExistence type="predicted"/>
<evidence type="ECO:0000256" key="1">
    <source>
        <dbReference type="ARBA" id="ARBA00022741"/>
    </source>
</evidence>
<dbReference type="HOGENOM" id="CLU_474772_0_0_6"/>
<dbReference type="GO" id="GO:0003677">
    <property type="term" value="F:DNA binding"/>
    <property type="evidence" value="ECO:0007669"/>
    <property type="project" value="InterPro"/>
</dbReference>
<sequence>MRMMPKLYLRAKLLPYEGKVLELTEHRQALLATEGNILVLGGPGSGKTTIALLKADREIQTGNLKTGQRILFLSFARATIARVAQQAGKLLTIEGKERLEINTYHGFTWNLLRSHGYLLRKGRGIQLLLPPEAAARLSGIEGDARSQEKYRLFFEEGLLHFDLFAEIASSLLSRSQSLCRIICDAYPIIILDEFQDTNKEEWALIQSLGEHSRLIALADAEQRIYEFRGADPMRISEFIERYSPTSFDFGNENHRSRGTDIAIFGNDLLTGANKSKTYNDVNVSKYGFYGGCNPHYPVKTTLIASLKRQLKSGKDDWSIAVLVPTKKLMLQVSDYLGAKSDNLPSLQHDVALDTEAPALAAVLIASLLEGAPTASEIAQRLLNDLCTHIRGRKGNTPLNQSELALVNALGDFLQSGTIRGIKRKRIVETAKLLGEQRFELKLSGDPGKDWLSIRDMLHVCNAQEFMQIADDAKYLRLLHKGAVLRSRLNELWRKSGSYIGAAAAVRDALVQEHFSASLKEWRGLHVMTIHKSKGKEFSEVIIYESRHHGKIVWQGADAKAHAQAKLTLRVGVTRAMEKTTILTPGSDPCLFL</sequence>
<dbReference type="InterPro" id="IPR000212">
    <property type="entry name" value="DNA_helicase_UvrD/REP"/>
</dbReference>
<evidence type="ECO:0000256" key="3">
    <source>
        <dbReference type="ARBA" id="ARBA00022806"/>
    </source>
</evidence>
<evidence type="ECO:0000259" key="6">
    <source>
        <dbReference type="PROSITE" id="PS51198"/>
    </source>
</evidence>
<accession>H8GPL6</accession>
<feature type="binding site" evidence="5">
    <location>
        <begin position="41"/>
        <end position="48"/>
    </location>
    <ligand>
        <name>ATP</name>
        <dbReference type="ChEBI" id="CHEBI:30616"/>
    </ligand>
</feature>
<evidence type="ECO:0000256" key="4">
    <source>
        <dbReference type="ARBA" id="ARBA00022840"/>
    </source>
</evidence>
<keyword evidence="4 5" id="KW-0067">ATP-binding</keyword>
<protein>
    <submittedName>
        <fullName evidence="7">DNA/RNA helicase, superfamily I</fullName>
    </submittedName>
</protein>